<sequence>MNELISDLYSIDRKEMGRPSSRDTHLNCSDNGDIACISDSIDEDRYTTVVRNQDYKCIHLENTRPLDTMDDGWEEGLRNVTYEISSDAGEHLPRPLADGPCELRDLIDELVIDPENHPSISGRLSEEVKSQLKELGYRD</sequence>
<gene>
    <name evidence="2" type="ORF">SAMN05216226_1414</name>
</gene>
<proteinExistence type="predicted"/>
<organism evidence="2 3">
    <name type="scientific">Halovenus aranensis</name>
    <dbReference type="NCBI Taxonomy" id="890420"/>
    <lineage>
        <taxon>Archaea</taxon>
        <taxon>Methanobacteriati</taxon>
        <taxon>Methanobacteriota</taxon>
        <taxon>Stenosarchaea group</taxon>
        <taxon>Halobacteria</taxon>
        <taxon>Halobacteriales</taxon>
        <taxon>Haloarculaceae</taxon>
        <taxon>Halovenus</taxon>
    </lineage>
</organism>
<feature type="compositionally biased region" description="Basic and acidic residues" evidence="1">
    <location>
        <begin position="124"/>
        <end position="139"/>
    </location>
</feature>
<keyword evidence="3" id="KW-1185">Reference proteome</keyword>
<evidence type="ECO:0000313" key="3">
    <source>
        <dbReference type="Proteomes" id="UP000198856"/>
    </source>
</evidence>
<dbReference type="AlphaFoldDB" id="A0A1G8ZZJ1"/>
<accession>A0A1G8ZZJ1</accession>
<feature type="region of interest" description="Disordered" evidence="1">
    <location>
        <begin position="115"/>
        <end position="139"/>
    </location>
</feature>
<dbReference type="EMBL" id="FNFC01000041">
    <property type="protein sequence ID" value="SDK20034.1"/>
    <property type="molecule type" value="Genomic_DNA"/>
</dbReference>
<evidence type="ECO:0000256" key="1">
    <source>
        <dbReference type="SAM" id="MobiDB-lite"/>
    </source>
</evidence>
<dbReference type="Proteomes" id="UP000198856">
    <property type="component" value="Unassembled WGS sequence"/>
</dbReference>
<protein>
    <submittedName>
        <fullName evidence="2">Uncharacterized protein</fullName>
    </submittedName>
</protein>
<reference evidence="2 3" key="1">
    <citation type="submission" date="2016-10" db="EMBL/GenBank/DDBJ databases">
        <authorList>
            <person name="de Groot N.N."/>
        </authorList>
    </citation>
    <scope>NUCLEOTIDE SEQUENCE [LARGE SCALE GENOMIC DNA]</scope>
    <source>
        <strain evidence="2 3">IBRC-M10015</strain>
    </source>
</reference>
<evidence type="ECO:0000313" key="2">
    <source>
        <dbReference type="EMBL" id="SDK20034.1"/>
    </source>
</evidence>
<name>A0A1G8ZZJ1_9EURY</name>